<evidence type="ECO:0000256" key="7">
    <source>
        <dbReference type="ARBA" id="ARBA00022833"/>
    </source>
</evidence>
<accession>A0A5N3VKH9</accession>
<name>A0A5N3VKH9_MUNMU</name>
<dbReference type="Pfam" id="PF14324">
    <property type="entry name" value="PINIT"/>
    <property type="match status" value="1"/>
</dbReference>
<evidence type="ECO:0008006" key="14">
    <source>
        <dbReference type="Google" id="ProtNLM"/>
    </source>
</evidence>
<comment type="similarity">
    <text evidence="2">Belongs to the PIAS family.</text>
</comment>
<dbReference type="InterPro" id="IPR036361">
    <property type="entry name" value="SAP_dom_sf"/>
</dbReference>
<feature type="region of interest" description="Disordered" evidence="9">
    <location>
        <begin position="440"/>
        <end position="489"/>
    </location>
</feature>
<protein>
    <recommendedName>
        <fullName evidence="14">SP-RING-type domain-containing protein</fullName>
    </recommendedName>
</protein>
<dbReference type="Pfam" id="PF02891">
    <property type="entry name" value="zf-MIZ"/>
    <property type="match status" value="1"/>
</dbReference>
<dbReference type="Proteomes" id="UP000326458">
    <property type="component" value="Unassembled WGS sequence"/>
</dbReference>
<dbReference type="GO" id="GO:0008270">
    <property type="term" value="F:zinc ion binding"/>
    <property type="evidence" value="ECO:0007669"/>
    <property type="project" value="UniProtKB-KW"/>
</dbReference>
<evidence type="ECO:0000256" key="3">
    <source>
        <dbReference type="ARBA" id="ARBA00022679"/>
    </source>
</evidence>
<dbReference type="Gene3D" id="2.60.120.780">
    <property type="entry name" value="PINIT domain"/>
    <property type="match status" value="1"/>
</dbReference>
<keyword evidence="3" id="KW-0808">Transferase</keyword>
<keyword evidence="4" id="KW-0479">Metal-binding</keyword>
<keyword evidence="7" id="KW-0862">Zinc</keyword>
<dbReference type="GO" id="GO:0061665">
    <property type="term" value="F:SUMO ligase activity"/>
    <property type="evidence" value="ECO:0007669"/>
    <property type="project" value="TreeGrafter"/>
</dbReference>
<evidence type="ECO:0000256" key="8">
    <source>
        <dbReference type="PROSITE-ProRule" id="PRU00452"/>
    </source>
</evidence>
<evidence type="ECO:0000259" key="10">
    <source>
        <dbReference type="PROSITE" id="PS51044"/>
    </source>
</evidence>
<dbReference type="AlphaFoldDB" id="A0A5N3VKH9"/>
<dbReference type="PANTHER" id="PTHR10782:SF12">
    <property type="entry name" value="E3 SUMO-PROTEIN LIGASE PIAS2"/>
    <property type="match status" value="1"/>
</dbReference>
<dbReference type="PROSITE" id="PS51466">
    <property type="entry name" value="PINIT"/>
    <property type="match status" value="1"/>
</dbReference>
<dbReference type="InterPro" id="IPR023321">
    <property type="entry name" value="PINIT"/>
</dbReference>
<dbReference type="FunFam" id="2.60.120.780:FF:000001">
    <property type="entry name" value="E3 SUMO-protein ligase PIAS2 isoform X1"/>
    <property type="match status" value="1"/>
</dbReference>
<keyword evidence="13" id="KW-1185">Reference proteome</keyword>
<dbReference type="GO" id="GO:0000785">
    <property type="term" value="C:chromatin"/>
    <property type="evidence" value="ECO:0007669"/>
    <property type="project" value="TreeGrafter"/>
</dbReference>
<keyword evidence="5 8" id="KW-0863">Zinc-finger</keyword>
<organism evidence="12 13">
    <name type="scientific">Muntiacus muntjak</name>
    <name type="common">Barking deer</name>
    <name type="synonym">Indian muntjac</name>
    <dbReference type="NCBI Taxonomy" id="9888"/>
    <lineage>
        <taxon>Eukaryota</taxon>
        <taxon>Metazoa</taxon>
        <taxon>Chordata</taxon>
        <taxon>Craniata</taxon>
        <taxon>Vertebrata</taxon>
        <taxon>Euteleostomi</taxon>
        <taxon>Mammalia</taxon>
        <taxon>Eutheria</taxon>
        <taxon>Laurasiatheria</taxon>
        <taxon>Artiodactyla</taxon>
        <taxon>Ruminantia</taxon>
        <taxon>Pecora</taxon>
        <taxon>Cervidae</taxon>
        <taxon>Muntiacinae</taxon>
        <taxon>Muntiacus</taxon>
    </lineage>
</organism>
<dbReference type="PANTHER" id="PTHR10782">
    <property type="entry name" value="ZINC FINGER MIZ DOMAIN-CONTAINING PROTEIN"/>
    <property type="match status" value="1"/>
</dbReference>
<feature type="domain" description="PINIT" evidence="11">
    <location>
        <begin position="80"/>
        <end position="250"/>
    </location>
</feature>
<evidence type="ECO:0000313" key="13">
    <source>
        <dbReference type="Proteomes" id="UP000326458"/>
    </source>
</evidence>
<evidence type="ECO:0000256" key="6">
    <source>
        <dbReference type="ARBA" id="ARBA00022786"/>
    </source>
</evidence>
<evidence type="ECO:0000313" key="12">
    <source>
        <dbReference type="EMBL" id="KAB0349608.1"/>
    </source>
</evidence>
<feature type="compositionally biased region" description="Low complexity" evidence="9">
    <location>
        <begin position="440"/>
        <end position="472"/>
    </location>
</feature>
<evidence type="ECO:0000256" key="1">
    <source>
        <dbReference type="ARBA" id="ARBA00004718"/>
    </source>
</evidence>
<dbReference type="InterPro" id="IPR004181">
    <property type="entry name" value="Znf_MIZ"/>
</dbReference>
<dbReference type="GO" id="GO:0006357">
    <property type="term" value="P:regulation of transcription by RNA polymerase II"/>
    <property type="evidence" value="ECO:0007669"/>
    <property type="project" value="TreeGrafter"/>
</dbReference>
<dbReference type="Gene3D" id="1.10.720.30">
    <property type="entry name" value="SAP domain"/>
    <property type="match status" value="1"/>
</dbReference>
<feature type="domain" description="SP-RING-type" evidence="10">
    <location>
        <begin position="259"/>
        <end position="354"/>
    </location>
</feature>
<dbReference type="PROSITE" id="PS51044">
    <property type="entry name" value="ZF_SP_RING"/>
    <property type="match status" value="1"/>
</dbReference>
<dbReference type="UniPathway" id="UPA00886"/>
<dbReference type="SUPFAM" id="SSF68906">
    <property type="entry name" value="SAP domain"/>
    <property type="match status" value="1"/>
</dbReference>
<comment type="pathway">
    <text evidence="1">Protein modification; protein sumoylation.</text>
</comment>
<dbReference type="GO" id="GO:0003712">
    <property type="term" value="F:transcription coregulator activity"/>
    <property type="evidence" value="ECO:0007669"/>
    <property type="project" value="TreeGrafter"/>
</dbReference>
<comment type="caution">
    <text evidence="12">The sequence shown here is derived from an EMBL/GenBank/DDBJ whole genome shotgun (WGS) entry which is preliminary data.</text>
</comment>
<reference evidence="12 13" key="1">
    <citation type="submission" date="2019-06" db="EMBL/GenBank/DDBJ databases">
        <title>Discovery of a novel chromosome fission-fusion reversal in muntjac.</title>
        <authorList>
            <person name="Mudd A.B."/>
            <person name="Bredeson J.V."/>
            <person name="Baum R."/>
            <person name="Hockemeyer D."/>
            <person name="Rokhsar D.S."/>
        </authorList>
    </citation>
    <scope>NUCLEOTIDE SEQUENCE [LARGE SCALE GENOMIC DNA]</scope>
    <source>
        <strain evidence="12">UTSW_UCB_Mm</strain>
        <tissue evidence="12">Fibroblast cell line</tissue>
    </source>
</reference>
<evidence type="ECO:0000256" key="5">
    <source>
        <dbReference type="ARBA" id="ARBA00022771"/>
    </source>
</evidence>
<evidence type="ECO:0000259" key="11">
    <source>
        <dbReference type="PROSITE" id="PS51466"/>
    </source>
</evidence>
<proteinExistence type="inferred from homology"/>
<evidence type="ECO:0000256" key="9">
    <source>
        <dbReference type="SAM" id="MobiDB-lite"/>
    </source>
</evidence>
<dbReference type="GO" id="GO:0016925">
    <property type="term" value="P:protein sumoylation"/>
    <property type="evidence" value="ECO:0007669"/>
    <property type="project" value="UniProtKB-UniPathway"/>
</dbReference>
<evidence type="ECO:0000256" key="4">
    <source>
        <dbReference type="ARBA" id="ARBA00022723"/>
    </source>
</evidence>
<evidence type="ECO:0000256" key="2">
    <source>
        <dbReference type="ARBA" id="ARBA00005383"/>
    </source>
</evidence>
<dbReference type="FunFam" id="1.10.720.30:FF:000001">
    <property type="entry name" value="E3 SUMO-protein ligase PIAS2 isoform 1"/>
    <property type="match status" value="1"/>
</dbReference>
<dbReference type="EMBL" id="VCEA01000002">
    <property type="protein sequence ID" value="KAB0349608.1"/>
    <property type="molecule type" value="Genomic_DNA"/>
</dbReference>
<gene>
    <name evidence="12" type="ORF">FD754_014465</name>
</gene>
<sequence length="489" mass="53865">MADFEELRQMVSMLPGFAGRNKSGRKHDLLMRALHLLKCGCNPAGQIKIRELYRRRYPWMLEGLSDLSTIKSPVFSLDGSSSPVEPDLAVAGTHLLPSTSVTPHSPFFPVGLCGFKILNPHLRCGSHLPQPLLSSVMCRIFFFFFFFFLPGGRRDYTVQIQLRLCLADTSFPEEDNYTNSLCMKVNGKLFPLPGYAPPPKDGIEQKHPGCPLNITSLVRLSSAVPNQISISGASEIGKNYSMSRLKMKGIRNSDHSRAPDSEIATTSLRVTLMCPLGKMRLTIPCRAVTCAHLWCFDAVLYLQMNEKKPTWICPLYGLFMEILNDCSHMDEIKFQEDDSLCPMRLKKEAMKVSSQPCKNIETSTNETSKKKVDVVDLTIESSSDEEDDPPAKRKCIFMSETQSSPTKGCPSVTSVDPAATLPSLTGYLLPFHHTPISSMSSDLPAASSTSVSITSPHESSTHVSSSSSRSETGVITNSGSNIPDIISLD</sequence>
<keyword evidence="6" id="KW-0833">Ubl conjugation pathway</keyword>
<dbReference type="InterPro" id="IPR038654">
    <property type="entry name" value="PINIT_sf"/>
</dbReference>